<comment type="pathway">
    <text evidence="5">Amino-acid biosynthesis; L-methionine biosynthesis via de novo pathway; L-homocysteine from L-cystathionine: step 1/1.</text>
</comment>
<evidence type="ECO:0000256" key="9">
    <source>
        <dbReference type="RuleBase" id="RU362118"/>
    </source>
</evidence>
<sequence length="391" mass="42819">MQSKTCPTGIDTILSHAGSSPNDHHGFVNPPVYRGSTVVFPDVETMTRGPQRYQYGRLGNPNTAALCDAISTLEGAEGTVLCPSGLSACITAILTAVGANGHVLMPDSVYGPVRHFCSTAAQRLGIETTYYDPRIGGGIESLFRPNTMAVYTESPGSHTFELQDIPAIAEVAHRCNALVIMDNTWATPMYFKAIAHGVDLSVMAATKYITGHSDTLLGTVAASSRAWDRLKDFHFQMGQYASPDDVALVLRGLRTLGVRLPRHQESALRIAKWLESREEVARVIHPGLPSHRDHAVWLRDFSGASGLFSFVTRPAPVEAVHSMLNDLSYFSLGYSWGGFESLAMTMDPKTVRTATNWDDQGHLVRLHIGLEDPRDLIADLEEGFKRFRAKH</sequence>
<organism evidence="10 11">
    <name type="scientific">Cupriavidus phytorum</name>
    <dbReference type="NCBI Taxonomy" id="3024399"/>
    <lineage>
        <taxon>Bacteria</taxon>
        <taxon>Pseudomonadati</taxon>
        <taxon>Pseudomonadota</taxon>
        <taxon>Betaproteobacteria</taxon>
        <taxon>Burkholderiales</taxon>
        <taxon>Burkholderiaceae</taxon>
        <taxon>Cupriavidus</taxon>
    </lineage>
</organism>
<dbReference type="SUPFAM" id="SSF53383">
    <property type="entry name" value="PLP-dependent transferases"/>
    <property type="match status" value="1"/>
</dbReference>
<dbReference type="InterPro" id="IPR015422">
    <property type="entry name" value="PyrdxlP-dep_Trfase_small"/>
</dbReference>
<comment type="catalytic activity">
    <reaction evidence="6">
        <text>L,L-cystathionine + H2O = L-homocysteine + pyruvate + NH4(+)</text>
        <dbReference type="Rhea" id="RHEA:13965"/>
        <dbReference type="ChEBI" id="CHEBI:15361"/>
        <dbReference type="ChEBI" id="CHEBI:15377"/>
        <dbReference type="ChEBI" id="CHEBI:28938"/>
        <dbReference type="ChEBI" id="CHEBI:58161"/>
        <dbReference type="ChEBI" id="CHEBI:58199"/>
    </reaction>
</comment>
<dbReference type="GO" id="GO:0047804">
    <property type="term" value="F:cysteine-S-conjugate beta-lyase activity"/>
    <property type="evidence" value="ECO:0007669"/>
    <property type="project" value="UniProtKB-EC"/>
</dbReference>
<keyword evidence="4" id="KW-0456">Lyase</keyword>
<dbReference type="EMBL" id="QKZN01000001">
    <property type="protein sequence ID" value="PZX34243.1"/>
    <property type="molecule type" value="Genomic_DNA"/>
</dbReference>
<keyword evidence="11" id="KW-1185">Reference proteome</keyword>
<dbReference type="InterPro" id="IPR015424">
    <property type="entry name" value="PyrdxlP-dep_Trfase"/>
</dbReference>
<evidence type="ECO:0000256" key="6">
    <source>
        <dbReference type="ARBA" id="ARBA00047517"/>
    </source>
</evidence>
<evidence type="ECO:0000313" key="10">
    <source>
        <dbReference type="EMBL" id="PZX34243.1"/>
    </source>
</evidence>
<dbReference type="Gene3D" id="3.90.1150.10">
    <property type="entry name" value="Aspartate Aminotransferase, domain 1"/>
    <property type="match status" value="1"/>
</dbReference>
<dbReference type="PROSITE" id="PS00868">
    <property type="entry name" value="CYS_MET_METAB_PP"/>
    <property type="match status" value="1"/>
</dbReference>
<dbReference type="PANTHER" id="PTHR43500">
    <property type="entry name" value="CYSTATHIONINE BETA-LYASE-RELATED"/>
    <property type="match status" value="1"/>
</dbReference>
<dbReference type="PANTHER" id="PTHR43500:SF1">
    <property type="entry name" value="CYSTATHIONINE BETA-LYASE-RELATED"/>
    <property type="match status" value="1"/>
</dbReference>
<feature type="modified residue" description="N6-(pyridoxal phosphate)lysine" evidence="8">
    <location>
        <position position="207"/>
    </location>
</feature>
<dbReference type="AlphaFoldDB" id="A0A2W7PFP6"/>
<gene>
    <name evidence="10" type="ORF">C7416_101527</name>
</gene>
<dbReference type="InterPro" id="IPR054542">
    <property type="entry name" value="Cys_met_metab_PP"/>
</dbReference>
<name>A0A2W7PFP6_9BURK</name>
<reference evidence="10" key="1">
    <citation type="submission" date="2018-06" db="EMBL/GenBank/DDBJ databases">
        <title>Genomic Encyclopedia of Type Strains, Phase IV (KMG-V): Genome sequencing to study the core and pangenomes of soil and plant-associated prokaryotes.</title>
        <authorList>
            <person name="Whitman W."/>
        </authorList>
    </citation>
    <scope>NUCLEOTIDE SEQUENCE [LARGE SCALE GENOMIC DNA]</scope>
    <source>
        <strain evidence="10">MLR2-44</strain>
    </source>
</reference>
<comment type="cofactor">
    <cofactor evidence="1 9">
        <name>pyridoxal 5'-phosphate</name>
        <dbReference type="ChEBI" id="CHEBI:597326"/>
    </cofactor>
</comment>
<evidence type="ECO:0000313" key="11">
    <source>
        <dbReference type="Proteomes" id="UP000249638"/>
    </source>
</evidence>
<dbReference type="Pfam" id="PF01053">
    <property type="entry name" value="Cys_Met_Meta_PP"/>
    <property type="match status" value="1"/>
</dbReference>
<evidence type="ECO:0000256" key="2">
    <source>
        <dbReference type="ARBA" id="ARBA00009077"/>
    </source>
</evidence>
<accession>A0A2W7PFP6</accession>
<evidence type="ECO:0000256" key="8">
    <source>
        <dbReference type="PIRSR" id="PIRSR001434-2"/>
    </source>
</evidence>
<comment type="similarity">
    <text evidence="2 9">Belongs to the trans-sulfuration enzymes family.</text>
</comment>
<dbReference type="FunFam" id="3.40.640.10:FF:000046">
    <property type="entry name" value="Cystathionine gamma-lyase"/>
    <property type="match status" value="1"/>
</dbReference>
<evidence type="ECO:0000256" key="7">
    <source>
        <dbReference type="ARBA" id="ARBA00047625"/>
    </source>
</evidence>
<dbReference type="InterPro" id="IPR006233">
    <property type="entry name" value="Cys_b_lyase_bac"/>
</dbReference>
<evidence type="ECO:0000256" key="4">
    <source>
        <dbReference type="ARBA" id="ARBA00023239"/>
    </source>
</evidence>
<dbReference type="InterPro" id="IPR000277">
    <property type="entry name" value="Cys/Met-Metab_PyrdxlP-dep_enz"/>
</dbReference>
<comment type="caution">
    <text evidence="10">The sequence shown here is derived from an EMBL/GenBank/DDBJ whole genome shotgun (WGS) entry which is preliminary data.</text>
</comment>
<evidence type="ECO:0000256" key="5">
    <source>
        <dbReference type="ARBA" id="ARBA00046315"/>
    </source>
</evidence>
<comment type="catalytic activity">
    <reaction evidence="7">
        <text>an S-substituted L-cysteine + H2O = a thiol + pyruvate + NH4(+)</text>
        <dbReference type="Rhea" id="RHEA:18121"/>
        <dbReference type="ChEBI" id="CHEBI:15361"/>
        <dbReference type="ChEBI" id="CHEBI:15377"/>
        <dbReference type="ChEBI" id="CHEBI:28938"/>
        <dbReference type="ChEBI" id="CHEBI:29256"/>
        <dbReference type="ChEBI" id="CHEBI:58717"/>
        <dbReference type="EC" id="4.4.1.13"/>
    </reaction>
</comment>
<dbReference type="Proteomes" id="UP000249638">
    <property type="component" value="Unassembled WGS sequence"/>
</dbReference>
<dbReference type="InterPro" id="IPR015421">
    <property type="entry name" value="PyrdxlP-dep_Trfase_major"/>
</dbReference>
<dbReference type="PIRSF" id="PIRSF001434">
    <property type="entry name" value="CGS"/>
    <property type="match status" value="1"/>
</dbReference>
<evidence type="ECO:0000256" key="1">
    <source>
        <dbReference type="ARBA" id="ARBA00001933"/>
    </source>
</evidence>
<dbReference type="NCBIfam" id="TIGR01324">
    <property type="entry name" value="cysta_beta_ly_B"/>
    <property type="match status" value="1"/>
</dbReference>
<dbReference type="CDD" id="cd00614">
    <property type="entry name" value="CGS_like"/>
    <property type="match status" value="1"/>
</dbReference>
<proteinExistence type="inferred from homology"/>
<dbReference type="GO" id="GO:0030170">
    <property type="term" value="F:pyridoxal phosphate binding"/>
    <property type="evidence" value="ECO:0007669"/>
    <property type="project" value="InterPro"/>
</dbReference>
<dbReference type="GO" id="GO:0019346">
    <property type="term" value="P:transsulfuration"/>
    <property type="evidence" value="ECO:0007669"/>
    <property type="project" value="InterPro"/>
</dbReference>
<protein>
    <submittedName>
        <fullName evidence="10">Cystathionine beta-lyase</fullName>
    </submittedName>
</protein>
<dbReference type="Gene3D" id="3.40.640.10">
    <property type="entry name" value="Type I PLP-dependent aspartate aminotransferase-like (Major domain)"/>
    <property type="match status" value="1"/>
</dbReference>
<keyword evidence="3 8" id="KW-0663">Pyridoxal phosphate</keyword>
<dbReference type="GO" id="GO:0019450">
    <property type="term" value="P:L-cysteine catabolic process to pyruvate"/>
    <property type="evidence" value="ECO:0007669"/>
    <property type="project" value="TreeGrafter"/>
</dbReference>
<evidence type="ECO:0000256" key="3">
    <source>
        <dbReference type="ARBA" id="ARBA00022898"/>
    </source>
</evidence>